<keyword evidence="3" id="KW-1185">Reference proteome</keyword>
<accession>A0A7X0FTE6</accession>
<dbReference type="Proteomes" id="UP000537775">
    <property type="component" value="Unassembled WGS sequence"/>
</dbReference>
<feature type="transmembrane region" description="Helical" evidence="1">
    <location>
        <begin position="54"/>
        <end position="80"/>
    </location>
</feature>
<evidence type="ECO:0000256" key="1">
    <source>
        <dbReference type="SAM" id="Phobius"/>
    </source>
</evidence>
<comment type="caution">
    <text evidence="2">The sequence shown here is derived from an EMBL/GenBank/DDBJ whole genome shotgun (WGS) entry which is preliminary data.</text>
</comment>
<evidence type="ECO:0000313" key="3">
    <source>
        <dbReference type="Proteomes" id="UP000537775"/>
    </source>
</evidence>
<feature type="transmembrane region" description="Helical" evidence="1">
    <location>
        <begin position="92"/>
        <end position="113"/>
    </location>
</feature>
<organism evidence="2 3">
    <name type="scientific">Microbacterium thalassium</name>
    <dbReference type="NCBI Taxonomy" id="362649"/>
    <lineage>
        <taxon>Bacteria</taxon>
        <taxon>Bacillati</taxon>
        <taxon>Actinomycetota</taxon>
        <taxon>Actinomycetes</taxon>
        <taxon>Micrococcales</taxon>
        <taxon>Microbacteriaceae</taxon>
        <taxon>Microbacterium</taxon>
    </lineage>
</organism>
<keyword evidence="1" id="KW-1133">Transmembrane helix</keyword>
<keyword evidence="1" id="KW-0472">Membrane</keyword>
<protein>
    <recommendedName>
        <fullName evidence="4">DUF308 domain-containing protein</fullName>
    </recommendedName>
</protein>
<dbReference type="EMBL" id="JACHML010000001">
    <property type="protein sequence ID" value="MBB6392666.1"/>
    <property type="molecule type" value="Genomic_DNA"/>
</dbReference>
<feature type="transmembrane region" description="Helical" evidence="1">
    <location>
        <begin position="155"/>
        <end position="176"/>
    </location>
</feature>
<feature type="transmembrane region" description="Helical" evidence="1">
    <location>
        <begin position="119"/>
        <end position="143"/>
    </location>
</feature>
<reference evidence="2 3" key="1">
    <citation type="submission" date="2020-08" db="EMBL/GenBank/DDBJ databases">
        <title>Sequencing the genomes of 1000 actinobacteria strains.</title>
        <authorList>
            <person name="Klenk H.-P."/>
        </authorList>
    </citation>
    <scope>NUCLEOTIDE SEQUENCE [LARGE SCALE GENOMIC DNA]</scope>
    <source>
        <strain evidence="2 3">DSM 12511</strain>
    </source>
</reference>
<feature type="transmembrane region" description="Helical" evidence="1">
    <location>
        <begin position="28"/>
        <end position="48"/>
    </location>
</feature>
<dbReference type="RefSeq" id="WP_184751710.1">
    <property type="nucleotide sequence ID" value="NZ_BAAAJR010000001.1"/>
</dbReference>
<dbReference type="AlphaFoldDB" id="A0A7X0FTE6"/>
<proteinExistence type="predicted"/>
<sequence length="212" mass="21443">MTAHASHTDSAAAHAESAPPPLELRREYLVLLLVALVVMYGVGIGFMVEQSTGVYGLWALLSDAGALLFGLALLPVVLGVGADMGSDAAARATTVTGTVGAGALAAAAAVLVANGLGLLILPGALVLQFAGLTVIGAWFVAAGALGLRRRRWSKVAGWAAIVAGAGQIIGMGFTVFQLFSSPLFMAAMLANVAGIVTWAIALLRAPRVPRTA</sequence>
<name>A0A7X0FTE6_9MICO</name>
<keyword evidence="1" id="KW-0812">Transmembrane</keyword>
<gene>
    <name evidence="2" type="ORF">HD594_002979</name>
</gene>
<evidence type="ECO:0008006" key="4">
    <source>
        <dbReference type="Google" id="ProtNLM"/>
    </source>
</evidence>
<feature type="transmembrane region" description="Helical" evidence="1">
    <location>
        <begin position="182"/>
        <end position="203"/>
    </location>
</feature>
<evidence type="ECO:0000313" key="2">
    <source>
        <dbReference type="EMBL" id="MBB6392666.1"/>
    </source>
</evidence>